<evidence type="ECO:0000256" key="1">
    <source>
        <dbReference type="ARBA" id="ARBA00004395"/>
    </source>
</evidence>
<evidence type="ECO:0000256" key="8">
    <source>
        <dbReference type="ARBA" id="ARBA00031340"/>
    </source>
</evidence>
<dbReference type="SMART" id="SM00762">
    <property type="entry name" value="Cog4"/>
    <property type="match status" value="1"/>
</dbReference>
<feature type="domain" description="COG4 transport protein middle alpha-helical bundle" evidence="10">
    <location>
        <begin position="166"/>
        <end position="471"/>
    </location>
</feature>
<protein>
    <recommendedName>
        <fullName evidence="3">Conserved oligomeric Golgi complex subunit 4</fullName>
    </recommendedName>
    <alternativeName>
        <fullName evidence="8">Component of oligomeric Golgi complex 4</fullName>
    </alternativeName>
</protein>
<keyword evidence="6" id="KW-0333">Golgi apparatus</keyword>
<keyword evidence="7" id="KW-0472">Membrane</keyword>
<evidence type="ECO:0000256" key="2">
    <source>
        <dbReference type="ARBA" id="ARBA00009215"/>
    </source>
</evidence>
<dbReference type="InterPro" id="IPR048684">
    <property type="entry name" value="COG4_C"/>
</dbReference>
<keyword evidence="5" id="KW-0653">Protein transport</keyword>
<proteinExistence type="inferred from homology"/>
<dbReference type="InterPro" id="IPR048682">
    <property type="entry name" value="COG4"/>
</dbReference>
<dbReference type="PANTHER" id="PTHR24016">
    <property type="entry name" value="CONSERVED OLIGOMERIC GOLGI COMPLEX SUBUNIT 4"/>
    <property type="match status" value="1"/>
</dbReference>
<organism evidence="11 12">
    <name type="scientific">Geodia barretti</name>
    <name type="common">Barrett's horny sponge</name>
    <dbReference type="NCBI Taxonomy" id="519541"/>
    <lineage>
        <taxon>Eukaryota</taxon>
        <taxon>Metazoa</taxon>
        <taxon>Porifera</taxon>
        <taxon>Demospongiae</taxon>
        <taxon>Heteroscleromorpha</taxon>
        <taxon>Tetractinellida</taxon>
        <taxon>Astrophorina</taxon>
        <taxon>Geodiidae</taxon>
        <taxon>Geodia</taxon>
    </lineage>
</organism>
<comment type="similarity">
    <text evidence="2">Belongs to the COG4 family.</text>
</comment>
<dbReference type="Pfam" id="PF08318">
    <property type="entry name" value="COG4_m"/>
    <property type="match status" value="1"/>
</dbReference>
<evidence type="ECO:0000256" key="9">
    <source>
        <dbReference type="SAM" id="Coils"/>
    </source>
</evidence>
<name>A0AA35WDA7_GEOBA</name>
<dbReference type="Proteomes" id="UP001174909">
    <property type="component" value="Unassembled WGS sequence"/>
</dbReference>
<dbReference type="PANTHER" id="PTHR24016:SF0">
    <property type="entry name" value="CONSERVED OLIGOMERIC GOLGI COMPLEX SUBUNIT 4"/>
    <property type="match status" value="1"/>
</dbReference>
<evidence type="ECO:0000256" key="6">
    <source>
        <dbReference type="ARBA" id="ARBA00023034"/>
    </source>
</evidence>
<dbReference type="EMBL" id="CASHTH010001599">
    <property type="protein sequence ID" value="CAI8017168.1"/>
    <property type="molecule type" value="Genomic_DNA"/>
</dbReference>
<dbReference type="InterPro" id="IPR013167">
    <property type="entry name" value="COG4_M"/>
</dbReference>
<evidence type="ECO:0000256" key="3">
    <source>
        <dbReference type="ARBA" id="ARBA00020975"/>
    </source>
</evidence>
<sequence length="742" mass="83089">MERTTTESVSSVRDVEQASKLLEHLTAEEEKVSKELEQLLEEQSQLDLRMALFQHMLPTLKTLDMEAGVLQGVIGRASQLADSVSCKVRVLDQAKSRVYDCMKRVDDVIDLKSCVDGVQYAMTTGDYEKAAAHIHRYLALDENILLETTADSVKGGGTVSSSFSLLREAEAKLKEVVRTSMADAMATADHPQVERFFKIFPLINLHKEGLHLFSSHLRRQIRETAESSLERAAQPSEDRAGVVYADTLTLLYEALARCLEINQPLVETYYGPPWMPFLVRELQTECDEQCGRVLEHLHAERLLDHKVQTVSIALNSRSATGAIRPAVLELDTLLTELSLCCTRTQLYFRFLLRKASTAGDSWTDSSEGRGESVEELLRTCRTSQLEQELMSKYILIEDYFMRESLCKAVAMDTCNPDGCTSSMADDIFFVLQKCTRRAFSSGNVDGACAVLNNASSLLLTEFRNQLQLRLQTSPTTSTTLDLTGMLQGKSRAPERRENEVGGASYMVALNDVEVSMNNIQKLAGELQAEGAKLGASATDRTKRKLDSCLADFSSVTTSFKELRQTGVGCVVRSVLVPALEPAISAFSSFSHSLSEEDFSDYEVNDPFVQQLLIAIESALSDIKVKLIPAVFEHVFSELTTELAVLLEQQILSCQFNQLGGVQLDKDLRSFTSYLSSLTSWPVRDRFTRLMQIATLLTLETVNELFDYWGGSMLWRLTPTEVRRVLHLRTEFRTEDVERIKLQ</sequence>
<evidence type="ECO:0000256" key="5">
    <source>
        <dbReference type="ARBA" id="ARBA00022927"/>
    </source>
</evidence>
<dbReference type="GO" id="GO:0015031">
    <property type="term" value="P:protein transport"/>
    <property type="evidence" value="ECO:0007669"/>
    <property type="project" value="UniProtKB-KW"/>
</dbReference>
<comment type="subcellular location">
    <subcellularLocation>
        <location evidence="1">Golgi apparatus membrane</location>
        <topology evidence="1">Peripheral membrane protein</topology>
    </subcellularLocation>
</comment>
<evidence type="ECO:0000313" key="12">
    <source>
        <dbReference type="Proteomes" id="UP001174909"/>
    </source>
</evidence>
<evidence type="ECO:0000313" key="11">
    <source>
        <dbReference type="EMBL" id="CAI8017168.1"/>
    </source>
</evidence>
<evidence type="ECO:0000256" key="4">
    <source>
        <dbReference type="ARBA" id="ARBA00022448"/>
    </source>
</evidence>
<dbReference type="Pfam" id="PF20662">
    <property type="entry name" value="COG4_C"/>
    <property type="match status" value="1"/>
</dbReference>
<dbReference type="InterPro" id="IPR048680">
    <property type="entry name" value="COG4_N"/>
</dbReference>
<keyword evidence="9" id="KW-0175">Coiled coil</keyword>
<feature type="coiled-coil region" evidence="9">
    <location>
        <begin position="15"/>
        <end position="49"/>
    </location>
</feature>
<keyword evidence="12" id="KW-1185">Reference proteome</keyword>
<dbReference type="GO" id="GO:0006890">
    <property type="term" value="P:retrograde vesicle-mediated transport, Golgi to endoplasmic reticulum"/>
    <property type="evidence" value="ECO:0007669"/>
    <property type="project" value="TreeGrafter"/>
</dbReference>
<reference evidence="11" key="1">
    <citation type="submission" date="2023-03" db="EMBL/GenBank/DDBJ databases">
        <authorList>
            <person name="Steffen K."/>
            <person name="Cardenas P."/>
        </authorList>
    </citation>
    <scope>NUCLEOTIDE SEQUENCE</scope>
</reference>
<dbReference type="Gene3D" id="1.20.58.1970">
    <property type="match status" value="1"/>
</dbReference>
<evidence type="ECO:0000259" key="10">
    <source>
        <dbReference type="SMART" id="SM00762"/>
    </source>
</evidence>
<dbReference type="GO" id="GO:0017119">
    <property type="term" value="C:Golgi transport complex"/>
    <property type="evidence" value="ECO:0007669"/>
    <property type="project" value="TreeGrafter"/>
</dbReference>
<dbReference type="Gene3D" id="1.10.287.1060">
    <property type="entry name" value="ESAT-6-like"/>
    <property type="match status" value="1"/>
</dbReference>
<keyword evidence="4" id="KW-0813">Transport</keyword>
<accession>A0AA35WDA7</accession>
<evidence type="ECO:0000256" key="7">
    <source>
        <dbReference type="ARBA" id="ARBA00023136"/>
    </source>
</evidence>
<comment type="caution">
    <text evidence="11">The sequence shown here is derived from an EMBL/GenBank/DDBJ whole genome shotgun (WGS) entry which is preliminary data.</text>
</comment>
<dbReference type="GO" id="GO:0007030">
    <property type="term" value="P:Golgi organization"/>
    <property type="evidence" value="ECO:0007669"/>
    <property type="project" value="TreeGrafter"/>
</dbReference>
<dbReference type="Pfam" id="PF20663">
    <property type="entry name" value="COG4_N"/>
    <property type="match status" value="1"/>
</dbReference>
<dbReference type="GO" id="GO:0000139">
    <property type="term" value="C:Golgi membrane"/>
    <property type="evidence" value="ECO:0007669"/>
    <property type="project" value="UniProtKB-SubCell"/>
</dbReference>
<dbReference type="AlphaFoldDB" id="A0AA35WDA7"/>
<gene>
    <name evidence="11" type="ORF">GBAR_LOCUS10468</name>
</gene>